<dbReference type="InterPro" id="IPR029160">
    <property type="entry name" value="UQCC4"/>
</dbReference>
<protein>
    <submittedName>
        <fullName evidence="2">Uncharacterized protein</fullName>
    </submittedName>
</protein>
<reference evidence="2 3" key="1">
    <citation type="submission" date="2023-03" db="EMBL/GenBank/DDBJ databases">
        <title>High recombination rates correlate with genetic variation in Cardiocondyla obscurior ants.</title>
        <authorList>
            <person name="Errbii M."/>
        </authorList>
    </citation>
    <scope>NUCLEOTIDE SEQUENCE [LARGE SCALE GENOMIC DNA]</scope>
    <source>
        <strain evidence="2">Alpha-2009</strain>
        <tissue evidence="2">Whole body</tissue>
    </source>
</reference>
<dbReference type="EMBL" id="JADYXP020000025">
    <property type="protein sequence ID" value="KAL0100943.1"/>
    <property type="molecule type" value="Genomic_DNA"/>
</dbReference>
<evidence type="ECO:0000313" key="2">
    <source>
        <dbReference type="EMBL" id="KAL0100943.1"/>
    </source>
</evidence>
<evidence type="ECO:0000256" key="1">
    <source>
        <dbReference type="SAM" id="Phobius"/>
    </source>
</evidence>
<keyword evidence="3" id="KW-1185">Reference proteome</keyword>
<dbReference type="PANTHER" id="PTHR35268:SF1">
    <property type="entry name" value="UBIQUINOL-CYTOCHROME-C REDUCTASE COMPLEX ASSEMBLY FACTOR 4"/>
    <property type="match status" value="1"/>
</dbReference>
<dbReference type="AlphaFoldDB" id="A0AAW2EDZ0"/>
<keyword evidence="1" id="KW-1133">Transmembrane helix</keyword>
<accession>A0AAW2EDZ0</accession>
<keyword evidence="1" id="KW-0812">Transmembrane</keyword>
<keyword evidence="1" id="KW-0472">Membrane</keyword>
<dbReference type="Proteomes" id="UP001430953">
    <property type="component" value="Unassembled WGS sequence"/>
</dbReference>
<evidence type="ECO:0000313" key="3">
    <source>
        <dbReference type="Proteomes" id="UP001430953"/>
    </source>
</evidence>
<comment type="caution">
    <text evidence="2">The sequence shown here is derived from an EMBL/GenBank/DDBJ whole genome shotgun (WGS) entry which is preliminary data.</text>
</comment>
<gene>
    <name evidence="2" type="ORF">PUN28_019375</name>
</gene>
<organism evidence="2 3">
    <name type="scientific">Cardiocondyla obscurior</name>
    <dbReference type="NCBI Taxonomy" id="286306"/>
    <lineage>
        <taxon>Eukaryota</taxon>
        <taxon>Metazoa</taxon>
        <taxon>Ecdysozoa</taxon>
        <taxon>Arthropoda</taxon>
        <taxon>Hexapoda</taxon>
        <taxon>Insecta</taxon>
        <taxon>Pterygota</taxon>
        <taxon>Neoptera</taxon>
        <taxon>Endopterygota</taxon>
        <taxon>Hymenoptera</taxon>
        <taxon>Apocrita</taxon>
        <taxon>Aculeata</taxon>
        <taxon>Formicoidea</taxon>
        <taxon>Formicidae</taxon>
        <taxon>Myrmicinae</taxon>
        <taxon>Cardiocondyla</taxon>
    </lineage>
</organism>
<dbReference type="Pfam" id="PF15013">
    <property type="entry name" value="CCSMST1"/>
    <property type="match status" value="1"/>
</dbReference>
<dbReference type="PANTHER" id="PTHR35268">
    <property type="entry name" value="PROTEIN CCSMST1"/>
    <property type="match status" value="1"/>
</dbReference>
<name>A0AAW2EDZ0_9HYME</name>
<sequence>MLTNIVKNSFLLCGKNVLLRRNNAQFTNTIAYNIRNKWSMANSKNQSTEMEADDEPIKYSTSKAASMRIDEYRNPHQDRYPWYQEIIISLSLGVFLLYFCILREENDIDLILNTDLEETLNKVHTEQEKK</sequence>
<proteinExistence type="predicted"/>
<feature type="transmembrane region" description="Helical" evidence="1">
    <location>
        <begin position="82"/>
        <end position="102"/>
    </location>
</feature>